<evidence type="ECO:0000313" key="1">
    <source>
        <dbReference type="EMBL" id="JAH83642.1"/>
    </source>
</evidence>
<name>A0A0E9VZV3_ANGAN</name>
<proteinExistence type="predicted"/>
<protein>
    <submittedName>
        <fullName evidence="1">Uncharacterized protein</fullName>
    </submittedName>
</protein>
<reference evidence="1" key="2">
    <citation type="journal article" date="2015" name="Fish Shellfish Immunol.">
        <title>Early steps in the European eel (Anguilla anguilla)-Vibrio vulnificus interaction in the gills: Role of the RtxA13 toxin.</title>
        <authorList>
            <person name="Callol A."/>
            <person name="Pajuelo D."/>
            <person name="Ebbesson L."/>
            <person name="Teles M."/>
            <person name="MacKenzie S."/>
            <person name="Amaro C."/>
        </authorList>
    </citation>
    <scope>NUCLEOTIDE SEQUENCE</scope>
</reference>
<accession>A0A0E9VZV3</accession>
<reference evidence="1" key="1">
    <citation type="submission" date="2014-11" db="EMBL/GenBank/DDBJ databases">
        <authorList>
            <person name="Amaro Gonzalez C."/>
        </authorList>
    </citation>
    <scope>NUCLEOTIDE SEQUENCE</scope>
</reference>
<organism evidence="1">
    <name type="scientific">Anguilla anguilla</name>
    <name type="common">European freshwater eel</name>
    <name type="synonym">Muraena anguilla</name>
    <dbReference type="NCBI Taxonomy" id="7936"/>
    <lineage>
        <taxon>Eukaryota</taxon>
        <taxon>Metazoa</taxon>
        <taxon>Chordata</taxon>
        <taxon>Craniata</taxon>
        <taxon>Vertebrata</taxon>
        <taxon>Euteleostomi</taxon>
        <taxon>Actinopterygii</taxon>
        <taxon>Neopterygii</taxon>
        <taxon>Teleostei</taxon>
        <taxon>Anguilliformes</taxon>
        <taxon>Anguillidae</taxon>
        <taxon>Anguilla</taxon>
    </lineage>
</organism>
<sequence length="34" mass="3747">MKGHLREGKCHLSLGKLQGCQPLLPESSRTGTRQ</sequence>
<dbReference type="AlphaFoldDB" id="A0A0E9VZV3"/>
<dbReference type="EMBL" id="GBXM01024935">
    <property type="protein sequence ID" value="JAH83642.1"/>
    <property type="molecule type" value="Transcribed_RNA"/>
</dbReference>